<dbReference type="InterPro" id="IPR008426">
    <property type="entry name" value="CENP-H_C"/>
</dbReference>
<evidence type="ECO:0000313" key="11">
    <source>
        <dbReference type="Proteomes" id="UP001174694"/>
    </source>
</evidence>
<evidence type="ECO:0000256" key="1">
    <source>
        <dbReference type="ARBA" id="ARBA00004123"/>
    </source>
</evidence>
<evidence type="ECO:0000256" key="4">
    <source>
        <dbReference type="ARBA" id="ARBA00022838"/>
    </source>
</evidence>
<dbReference type="GO" id="GO:0043515">
    <property type="term" value="F:kinetochore binding"/>
    <property type="evidence" value="ECO:0007669"/>
    <property type="project" value="TreeGrafter"/>
</dbReference>
<evidence type="ECO:0000256" key="3">
    <source>
        <dbReference type="ARBA" id="ARBA00022454"/>
    </source>
</evidence>
<keyword evidence="3" id="KW-0158">Chromosome</keyword>
<dbReference type="GO" id="GO:0051382">
    <property type="term" value="P:kinetochore assembly"/>
    <property type="evidence" value="ECO:0007669"/>
    <property type="project" value="InterPro"/>
</dbReference>
<comment type="similarity">
    <text evidence="7">Belongs to the CENP-H/MCM16 family.</text>
</comment>
<keyword evidence="4" id="KW-0995">Kinetochore</keyword>
<feature type="region of interest" description="Disordered" evidence="8">
    <location>
        <begin position="171"/>
        <end position="193"/>
    </location>
</feature>
<feature type="domain" description="Centromere protein H C-terminal" evidence="9">
    <location>
        <begin position="30"/>
        <end position="233"/>
    </location>
</feature>
<dbReference type="Proteomes" id="UP001174694">
    <property type="component" value="Unassembled WGS sequence"/>
</dbReference>
<keyword evidence="5" id="KW-0539">Nucleus</keyword>
<dbReference type="PANTHER" id="PTHR48122:SF1">
    <property type="entry name" value="CENTROMERE PROTEIN H"/>
    <property type="match status" value="1"/>
</dbReference>
<evidence type="ECO:0000256" key="8">
    <source>
        <dbReference type="SAM" id="MobiDB-lite"/>
    </source>
</evidence>
<evidence type="ECO:0000256" key="7">
    <source>
        <dbReference type="ARBA" id="ARBA00025735"/>
    </source>
</evidence>
<sequence length="233" mass="25808">MTQDVDMADVDVAPADDLAGTVLLSADEEHVLELYDKLQELQLQVAMLRARQAYRPPHTTQATVEDVKEAQDQLLDARAAYVLRNSAVANVMAVNPILRAVHNSTHASPIERDLLPHVEERDSASVAVSKQSAELRGILDQLASTEAESLRFSRQNVELAAEVISLAQEANRAKEGDFDSPRAKQERESLERDLKRSRQKWKIIKGTASAIVAGSGVDWVRDPELREVVLDPE</sequence>
<name>A0AA38SF58_9PEZI</name>
<evidence type="ECO:0000313" key="10">
    <source>
        <dbReference type="EMBL" id="KAJ9157362.1"/>
    </source>
</evidence>
<dbReference type="Pfam" id="PF05837">
    <property type="entry name" value="CENP-H"/>
    <property type="match status" value="1"/>
</dbReference>
<reference evidence="10" key="1">
    <citation type="submission" date="2022-07" db="EMBL/GenBank/DDBJ databases">
        <title>Fungi with potential for degradation of polypropylene.</title>
        <authorList>
            <person name="Gostincar C."/>
        </authorList>
    </citation>
    <scope>NUCLEOTIDE SEQUENCE</scope>
    <source>
        <strain evidence="10">EXF-13308</strain>
    </source>
</reference>
<keyword evidence="6" id="KW-0137">Centromere</keyword>
<protein>
    <recommendedName>
        <fullName evidence="9">Centromere protein H C-terminal domain-containing protein</fullName>
    </recommendedName>
</protein>
<proteinExistence type="inferred from homology"/>
<keyword evidence="11" id="KW-1185">Reference proteome</keyword>
<dbReference type="GO" id="GO:0000776">
    <property type="term" value="C:kinetochore"/>
    <property type="evidence" value="ECO:0007669"/>
    <property type="project" value="UniProtKB-KW"/>
</dbReference>
<dbReference type="GO" id="GO:0007059">
    <property type="term" value="P:chromosome segregation"/>
    <property type="evidence" value="ECO:0007669"/>
    <property type="project" value="TreeGrafter"/>
</dbReference>
<dbReference type="PANTHER" id="PTHR48122">
    <property type="entry name" value="CENTROMERE PROTEIN H"/>
    <property type="match status" value="1"/>
</dbReference>
<evidence type="ECO:0000256" key="6">
    <source>
        <dbReference type="ARBA" id="ARBA00023328"/>
    </source>
</evidence>
<dbReference type="GO" id="GO:0007052">
    <property type="term" value="P:mitotic spindle organization"/>
    <property type="evidence" value="ECO:0007669"/>
    <property type="project" value="TreeGrafter"/>
</dbReference>
<dbReference type="InterPro" id="IPR040034">
    <property type="entry name" value="CENP-H"/>
</dbReference>
<evidence type="ECO:0000256" key="2">
    <source>
        <dbReference type="ARBA" id="ARBA00004629"/>
    </source>
</evidence>
<comment type="subcellular location">
    <subcellularLocation>
        <location evidence="2">Chromosome</location>
        <location evidence="2">Centromere</location>
        <location evidence="2">Kinetochore</location>
    </subcellularLocation>
    <subcellularLocation>
        <location evidence="1">Nucleus</location>
    </subcellularLocation>
</comment>
<comment type="caution">
    <text evidence="10">The sequence shown here is derived from an EMBL/GenBank/DDBJ whole genome shotgun (WGS) entry which is preliminary data.</text>
</comment>
<dbReference type="AlphaFoldDB" id="A0AA38SF58"/>
<evidence type="ECO:0000256" key="5">
    <source>
        <dbReference type="ARBA" id="ARBA00023242"/>
    </source>
</evidence>
<evidence type="ECO:0000259" key="9">
    <source>
        <dbReference type="Pfam" id="PF05837"/>
    </source>
</evidence>
<dbReference type="GO" id="GO:0005634">
    <property type="term" value="C:nucleus"/>
    <property type="evidence" value="ECO:0007669"/>
    <property type="project" value="UniProtKB-SubCell"/>
</dbReference>
<organism evidence="10 11">
    <name type="scientific">Pleurostoma richardsiae</name>
    <dbReference type="NCBI Taxonomy" id="41990"/>
    <lineage>
        <taxon>Eukaryota</taxon>
        <taxon>Fungi</taxon>
        <taxon>Dikarya</taxon>
        <taxon>Ascomycota</taxon>
        <taxon>Pezizomycotina</taxon>
        <taxon>Sordariomycetes</taxon>
        <taxon>Sordariomycetidae</taxon>
        <taxon>Calosphaeriales</taxon>
        <taxon>Pleurostomataceae</taxon>
        <taxon>Pleurostoma</taxon>
    </lineage>
</organism>
<accession>A0AA38SF58</accession>
<dbReference type="EMBL" id="JANBVO010000001">
    <property type="protein sequence ID" value="KAJ9157362.1"/>
    <property type="molecule type" value="Genomic_DNA"/>
</dbReference>
<gene>
    <name evidence="10" type="ORF">NKR23_g734</name>
</gene>